<dbReference type="Proteomes" id="UP001065613">
    <property type="component" value="Chromosome"/>
</dbReference>
<proteinExistence type="predicted"/>
<evidence type="ECO:0000313" key="1">
    <source>
        <dbReference type="EMBL" id="UXE58930.1"/>
    </source>
</evidence>
<dbReference type="AlphaFoldDB" id="A0A977PUS0"/>
<gene>
    <name evidence="1" type="ORF">KA717_23385</name>
</gene>
<protein>
    <submittedName>
        <fullName evidence="1">GTP-binding protein</fullName>
    </submittedName>
</protein>
<name>A0A977PUS0_9CYAN</name>
<reference evidence="1" key="1">
    <citation type="submission" date="2021-04" db="EMBL/GenBank/DDBJ databases">
        <title>Genome sequence of Woronichinia naegeliana from Washington state freshwater lake bloom.</title>
        <authorList>
            <person name="Dreher T.W."/>
        </authorList>
    </citation>
    <scope>NUCLEOTIDE SEQUENCE</scope>
    <source>
        <strain evidence="1">WA131</strain>
    </source>
</reference>
<dbReference type="EMBL" id="CP073041">
    <property type="protein sequence ID" value="UXE58930.1"/>
    <property type="molecule type" value="Genomic_DNA"/>
</dbReference>
<organism evidence="1">
    <name type="scientific">Woronichinia naegeliana WA131</name>
    <dbReference type="NCBI Taxonomy" id="2824559"/>
    <lineage>
        <taxon>Bacteria</taxon>
        <taxon>Bacillati</taxon>
        <taxon>Cyanobacteriota</taxon>
        <taxon>Cyanophyceae</taxon>
        <taxon>Synechococcales</taxon>
        <taxon>Coelosphaeriaceae</taxon>
        <taxon>Woronichinia</taxon>
    </lineage>
</organism>
<dbReference type="KEGG" id="wna:KA717_23385"/>
<sequence>MRSPSLIAVAGPSGGGKTTWIVEQLKHSTHPTFYFSPGLGPITVDLARINYTCPTVQVIVGDPGKSWLTNLPLNALVYCELGVQIDLNSALFDPWPCRHLAVLPPCLTDSEWHSWADEIIPGNDLFLENAESLPNLWRSPLTGIVFDPPSLDMILAELTGGAYGELQRLKGIFEMPDGRAFYIDFVQGLTGIEYTELPLEPWLEGRPQRFSGIELAGWNLNQKLIADTLMEGCLSNEILTHYQQQYKNLNPLEEAIAG</sequence>
<accession>A0A977PUS0</accession>